<dbReference type="Proteomes" id="UP000735302">
    <property type="component" value="Unassembled WGS sequence"/>
</dbReference>
<dbReference type="AlphaFoldDB" id="A0AAV4ABN4"/>
<name>A0AAV4ABN4_9GAST</name>
<dbReference type="InterPro" id="IPR029526">
    <property type="entry name" value="PGBD"/>
</dbReference>
<evidence type="ECO:0000256" key="1">
    <source>
        <dbReference type="SAM" id="MobiDB-lite"/>
    </source>
</evidence>
<dbReference type="Pfam" id="PF13842">
    <property type="entry name" value="zf-Tnp_2"/>
    <property type="match status" value="1"/>
</dbReference>
<dbReference type="Pfam" id="PF13843">
    <property type="entry name" value="DDE_Tnp_1_7"/>
    <property type="match status" value="1"/>
</dbReference>
<comment type="caution">
    <text evidence="4">The sequence shown here is derived from an EMBL/GenBank/DDBJ whole genome shotgun (WGS) entry which is preliminary data.</text>
</comment>
<feature type="region of interest" description="Disordered" evidence="1">
    <location>
        <begin position="19"/>
        <end position="41"/>
    </location>
</feature>
<dbReference type="InterPro" id="IPR032718">
    <property type="entry name" value="PGBD4_Znf_C"/>
</dbReference>
<feature type="domain" description="PiggyBac transposable element-derived protein 4 C-terminal zinc-finger" evidence="2">
    <location>
        <begin position="539"/>
        <end position="578"/>
    </location>
</feature>
<proteinExistence type="predicted"/>
<evidence type="ECO:0000259" key="3">
    <source>
        <dbReference type="Pfam" id="PF13843"/>
    </source>
</evidence>
<reference evidence="4 5" key="1">
    <citation type="journal article" date="2021" name="Elife">
        <title>Chloroplast acquisition without the gene transfer in kleptoplastic sea slugs, Plakobranchus ocellatus.</title>
        <authorList>
            <person name="Maeda T."/>
            <person name="Takahashi S."/>
            <person name="Yoshida T."/>
            <person name="Shimamura S."/>
            <person name="Takaki Y."/>
            <person name="Nagai Y."/>
            <person name="Toyoda A."/>
            <person name="Suzuki Y."/>
            <person name="Arimoto A."/>
            <person name="Ishii H."/>
            <person name="Satoh N."/>
            <person name="Nishiyama T."/>
            <person name="Hasebe M."/>
            <person name="Maruyama T."/>
            <person name="Minagawa J."/>
            <person name="Obokata J."/>
            <person name="Shigenobu S."/>
        </authorList>
    </citation>
    <scope>NUCLEOTIDE SEQUENCE [LARGE SCALE GENOMIC DNA]</scope>
</reference>
<gene>
    <name evidence="4" type="ORF">PoB_003208000</name>
</gene>
<accession>A0AAV4ABN4</accession>
<dbReference type="CDD" id="cd19757">
    <property type="entry name" value="Bbox1"/>
    <property type="match status" value="1"/>
</dbReference>
<dbReference type="PANTHER" id="PTHR46599">
    <property type="entry name" value="PIGGYBAC TRANSPOSABLE ELEMENT-DERIVED PROTEIN 4"/>
    <property type="match status" value="1"/>
</dbReference>
<dbReference type="PANTHER" id="PTHR46599:SF3">
    <property type="entry name" value="PIGGYBAC TRANSPOSABLE ELEMENT-DERIVED PROTEIN 4"/>
    <property type="match status" value="1"/>
</dbReference>
<keyword evidence="5" id="KW-1185">Reference proteome</keyword>
<protein>
    <submittedName>
        <fullName evidence="4">PiggyBac transposable element-derived protein 4-like</fullName>
    </submittedName>
</protein>
<evidence type="ECO:0000313" key="4">
    <source>
        <dbReference type="EMBL" id="GFO05575.1"/>
    </source>
</evidence>
<sequence>MTEIIDLSNPDVLRMLATQDDSSTTESPTSFLSEFSQENGDSDIEMDEEEFVAVRRRNIPPTIRQPFDIEELDNNDDGNNGEGWREGTVIPDNLPFVGRTGLLVDVGGDTPLDFFSMMVDDGMITNLVEETNRYAGQTLRGKTLSPRSRFQQWMEVTVGEMRAFLGLIMAMGLIVIENMAEYWSLHDLYRLPFFSSVMVKDRFLLILSFFHVADNERQAPKEDPGYDPIYKIRTWVEALNRNFGRTFSPGKNIAIDEAMVAWRGPLSFRVYNPDKPDKFGIKVFELCDSNTAYCCKLDFYTGKRQSSPRGATFDVVEGLIAPYLDCGRTLYVDNYYTSPILFTYLKEHGTLACGTMRMNRQRGPPKEMLPKLKKGDKTVTTLTDGNLNYIRFMDRKEVRILTTAHAANSVLTGKTNPVTKEPVIKFAAVHNYNKYMGAVDRSDQMVACNAFKRRTLKWWKKAFFHLFMLSVLNAYIVHKATAVKKLSHRIFRRDLAAQLVQFIFTPVARPLGLGQSSLFRLTARHFPRMIQPKPNAKRQNPQRECVVCSERPKRKFSRFECQDCDVGLHVDRCFELYHTKKDFKRAHKRTFEQSNE</sequence>
<evidence type="ECO:0000313" key="5">
    <source>
        <dbReference type="Proteomes" id="UP000735302"/>
    </source>
</evidence>
<organism evidence="4 5">
    <name type="scientific">Plakobranchus ocellatus</name>
    <dbReference type="NCBI Taxonomy" id="259542"/>
    <lineage>
        <taxon>Eukaryota</taxon>
        <taxon>Metazoa</taxon>
        <taxon>Spiralia</taxon>
        <taxon>Lophotrochozoa</taxon>
        <taxon>Mollusca</taxon>
        <taxon>Gastropoda</taxon>
        <taxon>Heterobranchia</taxon>
        <taxon>Euthyneura</taxon>
        <taxon>Panpulmonata</taxon>
        <taxon>Sacoglossa</taxon>
        <taxon>Placobranchoidea</taxon>
        <taxon>Plakobranchidae</taxon>
        <taxon>Plakobranchus</taxon>
    </lineage>
</organism>
<feature type="domain" description="PiggyBac transposable element-derived protein" evidence="3">
    <location>
        <begin position="110"/>
        <end position="475"/>
    </location>
</feature>
<dbReference type="EMBL" id="BLXT01003749">
    <property type="protein sequence ID" value="GFO05575.1"/>
    <property type="molecule type" value="Genomic_DNA"/>
</dbReference>
<feature type="compositionally biased region" description="Polar residues" evidence="1">
    <location>
        <begin position="19"/>
        <end position="39"/>
    </location>
</feature>
<evidence type="ECO:0000259" key="2">
    <source>
        <dbReference type="Pfam" id="PF13842"/>
    </source>
</evidence>